<proteinExistence type="predicted"/>
<dbReference type="Proteomes" id="UP000295453">
    <property type="component" value="Unassembled WGS sequence"/>
</dbReference>
<protein>
    <submittedName>
        <fullName evidence="2">Aldo/keto reductase</fullName>
    </submittedName>
</protein>
<sequence length="301" mass="32094">MGLGRWDGEALGAADLARAEAAIAAALDAGITRFDHADIYGHGSAESIFGEVLKRAPELRARIQIQSKCGIRLATADSPQMYDLRAGTIRARVHGILERLGTDNLDALLLHRPDPLTPPEEIGAALTGLHDEGVVRSVGVSNMSAAQITALQAHTAPRLVVNQLEMGLHRRAWLEGSVLVNTPASADVGFPHGTVEFCRAEGIELQAWGALANGRFTGLPKEPGDDAVATLLGELARVHDTTPETVLLWWLQQHPAGIVPVIGTTNPARIAACREAGAEPSRLTHEEWYAVWATARGAQLP</sequence>
<dbReference type="PANTHER" id="PTHR43364">
    <property type="entry name" value="NADH-SPECIFIC METHYLGLYOXAL REDUCTASE-RELATED"/>
    <property type="match status" value="1"/>
</dbReference>
<gene>
    <name evidence="2" type="ORF">EPD65_11550</name>
</gene>
<feature type="domain" description="NADP-dependent oxidoreductase" evidence="1">
    <location>
        <begin position="2"/>
        <end position="288"/>
    </location>
</feature>
<dbReference type="InterPro" id="IPR036812">
    <property type="entry name" value="NAD(P)_OxRdtase_dom_sf"/>
</dbReference>
<dbReference type="Pfam" id="PF00248">
    <property type="entry name" value="Aldo_ket_red"/>
    <property type="match status" value="1"/>
</dbReference>
<dbReference type="EMBL" id="SJZJ01000018">
    <property type="protein sequence ID" value="TCJ23223.1"/>
    <property type="molecule type" value="Genomic_DNA"/>
</dbReference>
<dbReference type="InterPro" id="IPR020471">
    <property type="entry name" value="AKR"/>
</dbReference>
<dbReference type="AlphaFoldDB" id="A0A4R1BYP7"/>
<dbReference type="Gene3D" id="3.20.20.100">
    <property type="entry name" value="NADP-dependent oxidoreductase domain"/>
    <property type="match status" value="1"/>
</dbReference>
<organism evidence="2 3">
    <name type="scientific">Nocardioides jejuensis</name>
    <dbReference type="NCBI Taxonomy" id="2502782"/>
    <lineage>
        <taxon>Bacteria</taxon>
        <taxon>Bacillati</taxon>
        <taxon>Actinomycetota</taxon>
        <taxon>Actinomycetes</taxon>
        <taxon>Propionibacteriales</taxon>
        <taxon>Nocardioidaceae</taxon>
        <taxon>Nocardioides</taxon>
    </lineage>
</organism>
<dbReference type="OrthoDB" id="3664926at2"/>
<dbReference type="PRINTS" id="PR00069">
    <property type="entry name" value="ALDKETRDTASE"/>
</dbReference>
<dbReference type="SUPFAM" id="SSF51430">
    <property type="entry name" value="NAD(P)-linked oxidoreductase"/>
    <property type="match status" value="1"/>
</dbReference>
<dbReference type="PANTHER" id="PTHR43364:SF1">
    <property type="entry name" value="OXIDOREDUCTASE YDHF"/>
    <property type="match status" value="1"/>
</dbReference>
<reference evidence="2 3" key="1">
    <citation type="submission" date="2019-03" db="EMBL/GenBank/DDBJ databases">
        <authorList>
            <person name="Kim M.K.M."/>
        </authorList>
    </citation>
    <scope>NUCLEOTIDE SEQUENCE [LARGE SCALE GENOMIC DNA]</scope>
    <source>
        <strain evidence="2 3">18JY15-6</strain>
    </source>
</reference>
<evidence type="ECO:0000313" key="2">
    <source>
        <dbReference type="EMBL" id="TCJ23223.1"/>
    </source>
</evidence>
<keyword evidence="3" id="KW-1185">Reference proteome</keyword>
<dbReference type="InterPro" id="IPR050523">
    <property type="entry name" value="AKR_Detox_Biosynth"/>
</dbReference>
<dbReference type="GO" id="GO:0016491">
    <property type="term" value="F:oxidoreductase activity"/>
    <property type="evidence" value="ECO:0007669"/>
    <property type="project" value="InterPro"/>
</dbReference>
<accession>A0A4R1BYP7</accession>
<comment type="caution">
    <text evidence="2">The sequence shown here is derived from an EMBL/GenBank/DDBJ whole genome shotgun (WGS) entry which is preliminary data.</text>
</comment>
<evidence type="ECO:0000259" key="1">
    <source>
        <dbReference type="Pfam" id="PF00248"/>
    </source>
</evidence>
<evidence type="ECO:0000313" key="3">
    <source>
        <dbReference type="Proteomes" id="UP000295453"/>
    </source>
</evidence>
<name>A0A4R1BYP7_9ACTN</name>
<dbReference type="InterPro" id="IPR023210">
    <property type="entry name" value="NADP_OxRdtase_dom"/>
</dbReference>
<dbReference type="GO" id="GO:0005829">
    <property type="term" value="C:cytosol"/>
    <property type="evidence" value="ECO:0007669"/>
    <property type="project" value="TreeGrafter"/>
</dbReference>